<sequence>MKRSNRCAGTIAATLAALMLATYGQIGFAAADGEPAYEASIKNTTAHTAATPCKEPASGANSPLTLLIQPPAGGTMRLTYVPADGWKLDTPDAAPRTTRGRVTPVGTSQHEENHGISKPMTVFIDGPTGFTYVWSQDGGWTFAGRVTDRIQ</sequence>
<feature type="signal peptide" evidence="2">
    <location>
        <begin position="1"/>
        <end position="29"/>
    </location>
</feature>
<dbReference type="OrthoDB" id="9131151at2"/>
<dbReference type="Proteomes" id="UP000215158">
    <property type="component" value="Chromosome 2"/>
</dbReference>
<dbReference type="EMBL" id="CP022990">
    <property type="protein sequence ID" value="ASW01924.1"/>
    <property type="molecule type" value="Genomic_DNA"/>
</dbReference>
<accession>A0A248VSB2</accession>
<protein>
    <submittedName>
        <fullName evidence="3">Uncharacterized protein</fullName>
    </submittedName>
</protein>
<feature type="chain" id="PRO_5012151146" evidence="2">
    <location>
        <begin position="30"/>
        <end position="151"/>
    </location>
</feature>
<evidence type="ECO:0000256" key="1">
    <source>
        <dbReference type="SAM" id="MobiDB-lite"/>
    </source>
</evidence>
<dbReference type="KEGG" id="parb:CJU94_27725"/>
<proteinExistence type="predicted"/>
<feature type="region of interest" description="Disordered" evidence="1">
    <location>
        <begin position="89"/>
        <end position="113"/>
    </location>
</feature>
<feature type="compositionally biased region" description="Low complexity" evidence="1">
    <location>
        <begin position="93"/>
        <end position="107"/>
    </location>
</feature>
<evidence type="ECO:0000313" key="4">
    <source>
        <dbReference type="Proteomes" id="UP000215158"/>
    </source>
</evidence>
<organism evidence="3 4">
    <name type="scientific">Paraburkholderia aromaticivorans</name>
    <dbReference type="NCBI Taxonomy" id="2026199"/>
    <lineage>
        <taxon>Bacteria</taxon>
        <taxon>Pseudomonadati</taxon>
        <taxon>Pseudomonadota</taxon>
        <taxon>Betaproteobacteria</taxon>
        <taxon>Burkholderiales</taxon>
        <taxon>Burkholderiaceae</taxon>
        <taxon>Paraburkholderia</taxon>
    </lineage>
</organism>
<evidence type="ECO:0000313" key="3">
    <source>
        <dbReference type="EMBL" id="ASW01924.1"/>
    </source>
</evidence>
<dbReference type="AlphaFoldDB" id="A0A248VSB2"/>
<name>A0A248VSB2_9BURK</name>
<keyword evidence="4" id="KW-1185">Reference proteome</keyword>
<gene>
    <name evidence="3" type="ORF">CJU94_27725</name>
</gene>
<keyword evidence="2" id="KW-0732">Signal</keyword>
<reference evidence="3 4" key="1">
    <citation type="submission" date="2017-08" db="EMBL/GenBank/DDBJ databases">
        <title>Identification and genetic characteristics of simultaneous BTEX- and naphthalene-degrading Paraburkholderia sp. BN5 isolated from petroleum-contaminated soil.</title>
        <authorList>
            <person name="Lee Y."/>
            <person name="Jeon C.O."/>
        </authorList>
    </citation>
    <scope>NUCLEOTIDE SEQUENCE [LARGE SCALE GENOMIC DNA]</scope>
    <source>
        <strain evidence="3 4">BN5</strain>
    </source>
</reference>
<evidence type="ECO:0000256" key="2">
    <source>
        <dbReference type="SAM" id="SignalP"/>
    </source>
</evidence>